<protein>
    <submittedName>
        <fullName evidence="3">Uncharacterized protein</fullName>
    </submittedName>
</protein>
<evidence type="ECO:0000256" key="1">
    <source>
        <dbReference type="SAM" id="Coils"/>
    </source>
</evidence>
<sequence>MKITSLLLFVAPFLSVANGFVVRPVSVHRPLSSPTSPLYSKEELSVVDEMCIENVAEFCLNESCDIEEYEALINQLQDQRDLISEHVSKIDGLLAKLRDHDADQ</sequence>
<keyword evidence="1" id="KW-0175">Coiled coil</keyword>
<feature type="coiled-coil region" evidence="1">
    <location>
        <begin position="59"/>
        <end position="86"/>
    </location>
</feature>
<feature type="signal peptide" evidence="2">
    <location>
        <begin position="1"/>
        <end position="19"/>
    </location>
</feature>
<proteinExistence type="predicted"/>
<feature type="chain" id="PRO_5030590385" evidence="2">
    <location>
        <begin position="20"/>
        <end position="104"/>
    </location>
</feature>
<keyword evidence="2" id="KW-0732">Signal</keyword>
<evidence type="ECO:0000256" key="2">
    <source>
        <dbReference type="SAM" id="SignalP"/>
    </source>
</evidence>
<name>A0A7S1Z6J5_TRICV</name>
<dbReference type="EMBL" id="HBGO01009746">
    <property type="protein sequence ID" value="CAD9329968.1"/>
    <property type="molecule type" value="Transcribed_RNA"/>
</dbReference>
<evidence type="ECO:0000313" key="3">
    <source>
        <dbReference type="EMBL" id="CAD9329968.1"/>
    </source>
</evidence>
<gene>
    <name evidence="3" type="ORF">OSIN01602_LOCUS5408</name>
</gene>
<dbReference type="AlphaFoldDB" id="A0A7S1Z6J5"/>
<accession>A0A7S1Z6J5</accession>
<reference evidence="3" key="1">
    <citation type="submission" date="2021-01" db="EMBL/GenBank/DDBJ databases">
        <authorList>
            <person name="Corre E."/>
            <person name="Pelletier E."/>
            <person name="Niang G."/>
            <person name="Scheremetjew M."/>
            <person name="Finn R."/>
            <person name="Kale V."/>
            <person name="Holt S."/>
            <person name="Cochrane G."/>
            <person name="Meng A."/>
            <person name="Brown T."/>
            <person name="Cohen L."/>
        </authorList>
    </citation>
    <scope>NUCLEOTIDE SEQUENCE</scope>
    <source>
        <strain evidence="3">Grunow 1884</strain>
    </source>
</reference>
<organism evidence="3">
    <name type="scientific">Trieres chinensis</name>
    <name type="common">Marine centric diatom</name>
    <name type="synonym">Odontella sinensis</name>
    <dbReference type="NCBI Taxonomy" id="1514140"/>
    <lineage>
        <taxon>Eukaryota</taxon>
        <taxon>Sar</taxon>
        <taxon>Stramenopiles</taxon>
        <taxon>Ochrophyta</taxon>
        <taxon>Bacillariophyta</taxon>
        <taxon>Mediophyceae</taxon>
        <taxon>Biddulphiophycidae</taxon>
        <taxon>Eupodiscales</taxon>
        <taxon>Parodontellaceae</taxon>
        <taxon>Trieres</taxon>
    </lineage>
</organism>